<name>A0A6A6G5N4_9PEZI</name>
<evidence type="ECO:0000313" key="2">
    <source>
        <dbReference type="Proteomes" id="UP000799538"/>
    </source>
</evidence>
<accession>A0A6A6G5N4</accession>
<reference evidence="2" key="1">
    <citation type="journal article" date="2020" name="Stud. Mycol.">
        <title>101 Dothideomycetes genomes: A test case for predicting lifestyles and emergence of pathogens.</title>
        <authorList>
            <person name="Haridas S."/>
            <person name="Albert R."/>
            <person name="Binder M."/>
            <person name="Bloem J."/>
            <person name="LaButti K."/>
            <person name="Salamov A."/>
            <person name="Andreopoulos B."/>
            <person name="Baker S."/>
            <person name="Barry K."/>
            <person name="Bills G."/>
            <person name="Bluhm B."/>
            <person name="Cannon C."/>
            <person name="Castanera R."/>
            <person name="Culley D."/>
            <person name="Daum C."/>
            <person name="Ezra D."/>
            <person name="Gonzalez J."/>
            <person name="Henrissat B."/>
            <person name="Kuo A."/>
            <person name="Liang C."/>
            <person name="Lipzen A."/>
            <person name="Lutzoni F."/>
            <person name="Magnuson J."/>
            <person name="Mondo S."/>
            <person name="Nolan M."/>
            <person name="Ohm R."/>
            <person name="Pangilinan J."/>
            <person name="Park H.-J."/>
            <person name="Ramirez L."/>
            <person name="Alfaro M."/>
            <person name="Sun H."/>
            <person name="Tritt A."/>
            <person name="Yoshinaga Y."/>
            <person name="Zwiers L.-H."/>
            <person name="Turgeon B."/>
            <person name="Goodwin S."/>
            <person name="Spatafora J."/>
            <person name="Crous P."/>
            <person name="Grigoriev I."/>
        </authorList>
    </citation>
    <scope>NUCLEOTIDE SEQUENCE [LARGE SCALE GENOMIC DNA]</scope>
    <source>
        <strain evidence="2">CECT 20119</strain>
    </source>
</reference>
<organism evidence="1 2">
    <name type="scientific">Elsinoe ampelina</name>
    <dbReference type="NCBI Taxonomy" id="302913"/>
    <lineage>
        <taxon>Eukaryota</taxon>
        <taxon>Fungi</taxon>
        <taxon>Dikarya</taxon>
        <taxon>Ascomycota</taxon>
        <taxon>Pezizomycotina</taxon>
        <taxon>Dothideomycetes</taxon>
        <taxon>Dothideomycetidae</taxon>
        <taxon>Myriangiales</taxon>
        <taxon>Elsinoaceae</taxon>
        <taxon>Elsinoe</taxon>
    </lineage>
</organism>
<gene>
    <name evidence="1" type="ORF">BDZ85DRAFT_22067</name>
</gene>
<sequence length="390" mass="44417">MFRFFFNLVSGVLLYFYDAFERILNLKFPYRLHLFEWCDLWYVPTTIKHHCQLTFTAQWHHRLPLLQSHPPTHHATHLITQILSNMTDSSTTPYTIIDFCSGAGGPLPAIERTINASRLRSSLPPIQFRLSDLVPNLEAWIPLAAQSEYLSFIPQPVDAVDPPASTISVSARNDDVVVPSALEGRGTAEEIMLDGRVRVDPELKAQRERERESVMRGLTAGTKVMHLFCLSFHHFGDEQARVVVRNALGNSDAFCFLELQERSLGCLGMMMLEGLLLLVVSWWWFWGEWVHLLLVYGVPVLPVVHAWDGVVSCLRTRTFEEVRGLVDGVIAEEKRRMEKELTFIGQVGGRRQGVARGEWTVSEARVRHTWPAGYLNAVIGIRKEIRKGMD</sequence>
<evidence type="ECO:0000313" key="1">
    <source>
        <dbReference type="EMBL" id="KAF2220934.1"/>
    </source>
</evidence>
<dbReference type="EMBL" id="ML992511">
    <property type="protein sequence ID" value="KAF2220934.1"/>
    <property type="molecule type" value="Genomic_DNA"/>
</dbReference>
<protein>
    <submittedName>
        <fullName evidence="1">Uncharacterized protein</fullName>
    </submittedName>
</protein>
<dbReference type="Proteomes" id="UP000799538">
    <property type="component" value="Unassembled WGS sequence"/>
</dbReference>
<dbReference type="OrthoDB" id="2101715at2759"/>
<proteinExistence type="predicted"/>
<dbReference type="AlphaFoldDB" id="A0A6A6G5N4"/>
<keyword evidence="2" id="KW-1185">Reference proteome</keyword>